<evidence type="ECO:0000313" key="2">
    <source>
        <dbReference type="EMBL" id="UPQ83537.1"/>
    </source>
</evidence>
<protein>
    <recommendedName>
        <fullName evidence="4">Secreted protein</fullName>
    </recommendedName>
</protein>
<reference evidence="2 3" key="1">
    <citation type="submission" date="2022-04" db="EMBL/GenBank/DDBJ databases">
        <title>Pseudomonas knackmussii B09-2.</title>
        <authorList>
            <person name="Deng Y."/>
        </authorList>
    </citation>
    <scope>NUCLEOTIDE SEQUENCE [LARGE SCALE GENOMIC DNA]</scope>
    <source>
        <strain evidence="2 3">B09-2</strain>
    </source>
</reference>
<keyword evidence="1" id="KW-1133">Transmembrane helix</keyword>
<evidence type="ECO:0000313" key="3">
    <source>
        <dbReference type="Proteomes" id="UP000831189"/>
    </source>
</evidence>
<evidence type="ECO:0000256" key="1">
    <source>
        <dbReference type="SAM" id="Phobius"/>
    </source>
</evidence>
<dbReference type="Proteomes" id="UP000831189">
    <property type="component" value="Chromosome"/>
</dbReference>
<proteinExistence type="predicted"/>
<evidence type="ECO:0008006" key="4">
    <source>
        <dbReference type="Google" id="ProtNLM"/>
    </source>
</evidence>
<keyword evidence="1" id="KW-0472">Membrane</keyword>
<sequence>MDFIIGLVAEFVGYVLTELILSRFFFCCGWPVVKLVTLGRYPTRHRPEGSRQAVYVCCVGLATFCLVLLALLGQL</sequence>
<name>A0ABY4KRP1_9PSED</name>
<keyword evidence="1" id="KW-0812">Transmembrane</keyword>
<accession>A0ABY4KRP1</accession>
<feature type="transmembrane region" description="Helical" evidence="1">
    <location>
        <begin position="53"/>
        <end position="72"/>
    </location>
</feature>
<organism evidence="2 3">
    <name type="scientific">Pseudomonas knackmussii</name>
    <dbReference type="NCBI Taxonomy" id="65741"/>
    <lineage>
        <taxon>Bacteria</taxon>
        <taxon>Pseudomonadati</taxon>
        <taxon>Pseudomonadota</taxon>
        <taxon>Gammaproteobacteria</taxon>
        <taxon>Pseudomonadales</taxon>
        <taxon>Pseudomonadaceae</taxon>
        <taxon>Pseudomonas</taxon>
    </lineage>
</organism>
<keyword evidence="3" id="KW-1185">Reference proteome</keyword>
<gene>
    <name evidence="2" type="ORF">M0M42_03790</name>
</gene>
<dbReference type="EMBL" id="CP096208">
    <property type="protein sequence ID" value="UPQ83537.1"/>
    <property type="molecule type" value="Genomic_DNA"/>
</dbReference>